<dbReference type="RefSeq" id="WP_305026885.1">
    <property type="nucleotide sequence ID" value="NZ_JAUQTA010000001.1"/>
</dbReference>
<name>A0ABT9AYR3_9ACTN</name>
<dbReference type="InterPro" id="IPR003593">
    <property type="entry name" value="AAA+_ATPase"/>
</dbReference>
<evidence type="ECO:0000256" key="3">
    <source>
        <dbReference type="ARBA" id="ARBA00022741"/>
    </source>
</evidence>
<dbReference type="PROSITE" id="PS50893">
    <property type="entry name" value="ABC_TRANSPORTER_2"/>
    <property type="match status" value="1"/>
</dbReference>
<dbReference type="SUPFAM" id="SSF52540">
    <property type="entry name" value="P-loop containing nucleoside triphosphate hydrolases"/>
    <property type="match status" value="1"/>
</dbReference>
<dbReference type="InterPro" id="IPR050683">
    <property type="entry name" value="Bact_Polysacc_Export_ATP-bd"/>
</dbReference>
<evidence type="ECO:0000256" key="1">
    <source>
        <dbReference type="ARBA" id="ARBA00005417"/>
    </source>
</evidence>
<evidence type="ECO:0000313" key="7">
    <source>
        <dbReference type="Proteomes" id="UP001233314"/>
    </source>
</evidence>
<reference evidence="6 7" key="1">
    <citation type="submission" date="2023-07" db="EMBL/GenBank/DDBJ databases">
        <title>Nocardioides sp. nov WY-20 isolated from soil.</title>
        <authorList>
            <person name="Liu B."/>
            <person name="Wan Y."/>
        </authorList>
    </citation>
    <scope>NUCLEOTIDE SEQUENCE [LARGE SCALE GENOMIC DNA]</scope>
    <source>
        <strain evidence="6 7">WY-20</strain>
    </source>
</reference>
<dbReference type="EMBL" id="JAUQTA010000001">
    <property type="protein sequence ID" value="MDO7867488.1"/>
    <property type="molecule type" value="Genomic_DNA"/>
</dbReference>
<organism evidence="6 7">
    <name type="scientific">Nocardioides jiangxiensis</name>
    <dbReference type="NCBI Taxonomy" id="3064524"/>
    <lineage>
        <taxon>Bacteria</taxon>
        <taxon>Bacillati</taxon>
        <taxon>Actinomycetota</taxon>
        <taxon>Actinomycetes</taxon>
        <taxon>Propionibacteriales</taxon>
        <taxon>Nocardioidaceae</taxon>
        <taxon>Nocardioides</taxon>
    </lineage>
</organism>
<evidence type="ECO:0000256" key="4">
    <source>
        <dbReference type="ARBA" id="ARBA00022840"/>
    </source>
</evidence>
<dbReference type="PANTHER" id="PTHR46743">
    <property type="entry name" value="TEICHOIC ACIDS EXPORT ATP-BINDING PROTEIN TAGH"/>
    <property type="match status" value="1"/>
</dbReference>
<dbReference type="Proteomes" id="UP001233314">
    <property type="component" value="Unassembled WGS sequence"/>
</dbReference>
<protein>
    <submittedName>
        <fullName evidence="6">ABC transporter ATP-binding protein</fullName>
    </submittedName>
</protein>
<keyword evidence="3" id="KW-0547">Nucleotide-binding</keyword>
<accession>A0ABT9AYR3</accession>
<proteinExistence type="inferred from homology"/>
<dbReference type="PANTHER" id="PTHR46743:SF2">
    <property type="entry name" value="TEICHOIC ACIDS EXPORT ATP-BINDING PROTEIN TAGH"/>
    <property type="match status" value="1"/>
</dbReference>
<dbReference type="GO" id="GO:0005524">
    <property type="term" value="F:ATP binding"/>
    <property type="evidence" value="ECO:0007669"/>
    <property type="project" value="UniProtKB-KW"/>
</dbReference>
<dbReference type="InterPro" id="IPR015860">
    <property type="entry name" value="ABC_transpr_TagH-like"/>
</dbReference>
<comment type="caution">
    <text evidence="6">The sequence shown here is derived from an EMBL/GenBank/DDBJ whole genome shotgun (WGS) entry which is preliminary data.</text>
</comment>
<feature type="domain" description="ABC transporter" evidence="5">
    <location>
        <begin position="22"/>
        <end position="246"/>
    </location>
</feature>
<dbReference type="Pfam" id="PF00005">
    <property type="entry name" value="ABC_tran"/>
    <property type="match status" value="1"/>
</dbReference>
<keyword evidence="7" id="KW-1185">Reference proteome</keyword>
<evidence type="ECO:0000256" key="2">
    <source>
        <dbReference type="ARBA" id="ARBA00022448"/>
    </source>
</evidence>
<dbReference type="Gene3D" id="3.40.50.300">
    <property type="entry name" value="P-loop containing nucleotide triphosphate hydrolases"/>
    <property type="match status" value="1"/>
</dbReference>
<sequence length="255" mass="27774">MTTAIKIDHVSKEFTLNYHRTMKQMAVAVSKGNKVRDKFLALDDVTFEVQQGEAIGLMGLNGSGKSTLLKLVQGVMRPDRGTVRTRGRIAGLIATGAGFHQQLSGRENIFLNAAVFGMSEAETKRKLDSIIDFADIGKQIDTEVGFYSSGMNSRLGFAIAIHVDSDIFLADEVLAVGDKPFRQKCMAKIDEIRKEGRTLFYVSHSAGSVERVCDRVIVLEKGRLGFDGGVKEGIAYIHYDDEPGAPDEGALGADI</sequence>
<evidence type="ECO:0000259" key="5">
    <source>
        <dbReference type="PROSITE" id="PS50893"/>
    </source>
</evidence>
<dbReference type="SMART" id="SM00382">
    <property type="entry name" value="AAA"/>
    <property type="match status" value="1"/>
</dbReference>
<evidence type="ECO:0000313" key="6">
    <source>
        <dbReference type="EMBL" id="MDO7867488.1"/>
    </source>
</evidence>
<gene>
    <name evidence="6" type="ORF">Q5722_03810</name>
</gene>
<dbReference type="InterPro" id="IPR003439">
    <property type="entry name" value="ABC_transporter-like_ATP-bd"/>
</dbReference>
<keyword evidence="4 6" id="KW-0067">ATP-binding</keyword>
<dbReference type="InterPro" id="IPR027417">
    <property type="entry name" value="P-loop_NTPase"/>
</dbReference>
<keyword evidence="2" id="KW-0813">Transport</keyword>
<dbReference type="CDD" id="cd03220">
    <property type="entry name" value="ABC_KpsT_Wzt"/>
    <property type="match status" value="1"/>
</dbReference>
<comment type="similarity">
    <text evidence="1">Belongs to the ABC transporter superfamily.</text>
</comment>